<dbReference type="KEGG" id="csty:KN1_25140"/>
<dbReference type="PIRSF" id="PIRSF005954">
    <property type="entry name" value="Thrmst_ogg"/>
    <property type="match status" value="1"/>
</dbReference>
<keyword evidence="10" id="KW-1185">Reference proteome</keyword>
<evidence type="ECO:0000256" key="4">
    <source>
        <dbReference type="ARBA" id="ARBA00023239"/>
    </source>
</evidence>
<proteinExistence type="inferred from homology"/>
<keyword evidence="4 7" id="KW-0456">Lyase</keyword>
<feature type="site" description="Important for guanine/8-oxoguanine distinction" evidence="7">
    <location>
        <position position="207"/>
    </location>
</feature>
<dbReference type="CDD" id="cd00056">
    <property type="entry name" value="ENDO3c"/>
    <property type="match status" value="1"/>
</dbReference>
<keyword evidence="1 7" id="KW-0227">DNA damage</keyword>
<comment type="similarity">
    <text evidence="7">Belongs to the type-2 OGG1 family.</text>
</comment>
<dbReference type="GO" id="GO:0006284">
    <property type="term" value="P:base-excision repair"/>
    <property type="evidence" value="ECO:0007669"/>
    <property type="project" value="UniProtKB-UniRule"/>
</dbReference>
<feature type="domain" description="HhH-GPD" evidence="8">
    <location>
        <begin position="42"/>
        <end position="202"/>
    </location>
</feature>
<evidence type="ECO:0000256" key="1">
    <source>
        <dbReference type="ARBA" id="ARBA00022763"/>
    </source>
</evidence>
<keyword evidence="3 7" id="KW-0234">DNA repair</keyword>
<dbReference type="EC" id="4.2.99.18" evidence="7"/>
<name>A0A8D5U8K6_9CREN</name>
<accession>A0A8D5U8K6</accession>
<feature type="active site" evidence="7">
    <location>
        <position position="148"/>
    </location>
</feature>
<dbReference type="NCBIfam" id="NF002305">
    <property type="entry name" value="PRK01229.1"/>
    <property type="match status" value="1"/>
</dbReference>
<feature type="active site" evidence="7">
    <location>
        <position position="130"/>
    </location>
</feature>
<gene>
    <name evidence="7" type="primary">ogg</name>
    <name evidence="9" type="ORF">KN1_25140</name>
</gene>
<evidence type="ECO:0000256" key="7">
    <source>
        <dbReference type="HAMAP-Rule" id="MF_00241"/>
    </source>
</evidence>
<dbReference type="InterPro" id="IPR003265">
    <property type="entry name" value="HhH-GPD_domain"/>
</dbReference>
<dbReference type="EC" id="3.2.2.-" evidence="7"/>
<dbReference type="GO" id="GO:0016799">
    <property type="term" value="F:hydrolase activity, hydrolyzing N-glycosyl compounds"/>
    <property type="evidence" value="ECO:0007669"/>
    <property type="project" value="UniProtKB-UniRule"/>
</dbReference>
<evidence type="ECO:0000256" key="5">
    <source>
        <dbReference type="ARBA" id="ARBA00023268"/>
    </source>
</evidence>
<keyword evidence="5 7" id="KW-0511">Multifunctional enzyme</keyword>
<evidence type="ECO:0000256" key="6">
    <source>
        <dbReference type="ARBA" id="ARBA00023295"/>
    </source>
</evidence>
<protein>
    <recommendedName>
        <fullName evidence="7">8-oxoguanine DNA glycosylase/AP lyase</fullName>
    </recommendedName>
    <domain>
        <recommendedName>
            <fullName evidence="7">8-oxoguanine DNA glycosylase</fullName>
            <shortName evidence="7">8-oxoG DNA glycosylase</shortName>
            <ecNumber evidence="7">3.2.2.-</ecNumber>
        </recommendedName>
    </domain>
    <domain>
        <recommendedName>
            <fullName evidence="7">DNA-(apurinic or apyrimidinic site) lyase</fullName>
            <shortName evidence="7">AP lyase</shortName>
            <ecNumber evidence="7">4.2.99.18</ecNumber>
        </recommendedName>
    </domain>
</protein>
<evidence type="ECO:0000313" key="10">
    <source>
        <dbReference type="Proteomes" id="UP000825123"/>
    </source>
</evidence>
<keyword evidence="6 7" id="KW-0326">Glycosidase</keyword>
<dbReference type="Pfam" id="PF22175">
    <property type="entry name" value="Ogg-HhH"/>
    <property type="match status" value="1"/>
</dbReference>
<organism evidence="9 10">
    <name type="scientific">Stygiolobus caldivivus</name>
    <dbReference type="NCBI Taxonomy" id="2824673"/>
    <lineage>
        <taxon>Archaea</taxon>
        <taxon>Thermoproteota</taxon>
        <taxon>Thermoprotei</taxon>
        <taxon>Sulfolobales</taxon>
        <taxon>Sulfolobaceae</taxon>
        <taxon>Stygiolobus</taxon>
    </lineage>
</organism>
<dbReference type="GO" id="GO:0140078">
    <property type="term" value="F:class I DNA-(apurinic or apyrimidinic site) endonuclease activity"/>
    <property type="evidence" value="ECO:0007669"/>
    <property type="project" value="UniProtKB-EC"/>
</dbReference>
<dbReference type="Gene3D" id="1.10.1670.10">
    <property type="entry name" value="Helix-hairpin-Helix base-excision DNA repair enzymes (C-terminal)"/>
    <property type="match status" value="1"/>
</dbReference>
<dbReference type="Gene3D" id="1.10.340.30">
    <property type="entry name" value="Hypothetical protein, domain 2"/>
    <property type="match status" value="1"/>
</dbReference>
<comment type="function">
    <text evidence="7">Catalyzes the excision of an oxidatively damaged form of guanine (7,8-dihydro-8-oxoguanine = 8-oxoG) from DNA. Also cleaves the DNA backbone at apurinic/apyrimidinic sites (AP sites).</text>
</comment>
<dbReference type="Proteomes" id="UP000825123">
    <property type="component" value="Chromosome"/>
</dbReference>
<sequence>MVRELVRDKKLRARVLERADEFLLNNRSGEEVWFRELVLCLLTSNSSFISSYKALVELYSYDITTLSKDKISSILKNSGYRFYNLKAIYIKRAIDTYYGKLKSIVKPIADIDQISAREFLVSNVKGLGYKESSHFLRNVGYFDLAIVDRHILKFVNNYLYVNIKKVDSKRRYLLVEGLLKALASSLNMQVGLLDLFIFFKQTQTLVK</sequence>
<dbReference type="SUPFAM" id="SSF48150">
    <property type="entry name" value="DNA-glycosylase"/>
    <property type="match status" value="1"/>
</dbReference>
<dbReference type="InterPro" id="IPR012092">
    <property type="entry name" value="DNA_glyclase/AP_lyase_Ogg"/>
</dbReference>
<evidence type="ECO:0000313" key="9">
    <source>
        <dbReference type="EMBL" id="BCU71217.1"/>
    </source>
</evidence>
<dbReference type="AlphaFoldDB" id="A0A8D5U8K6"/>
<dbReference type="InterPro" id="IPR011257">
    <property type="entry name" value="DNA_glycosylase"/>
</dbReference>
<evidence type="ECO:0000256" key="3">
    <source>
        <dbReference type="ARBA" id="ARBA00023204"/>
    </source>
</evidence>
<dbReference type="InterPro" id="IPR023170">
    <property type="entry name" value="HhH_base_excis_C"/>
</dbReference>
<keyword evidence="2 7" id="KW-0378">Hydrolase</keyword>
<dbReference type="RefSeq" id="WP_221287953.1">
    <property type="nucleotide sequence ID" value="NZ_AP024597.1"/>
</dbReference>
<evidence type="ECO:0000259" key="8">
    <source>
        <dbReference type="SMART" id="SM00478"/>
    </source>
</evidence>
<evidence type="ECO:0000256" key="2">
    <source>
        <dbReference type="ARBA" id="ARBA00022801"/>
    </source>
</evidence>
<reference evidence="9 10" key="1">
    <citation type="submission" date="2021-04" db="EMBL/GenBank/DDBJ databases">
        <title>Complete genome sequence of Stygiolobus sp. KN-1.</title>
        <authorList>
            <person name="Nakamura K."/>
            <person name="Sakai H."/>
            <person name="Kurosawa N."/>
        </authorList>
    </citation>
    <scope>NUCLEOTIDE SEQUENCE [LARGE SCALE GENOMIC DNA]</scope>
    <source>
        <strain evidence="9 10">KN-1</strain>
    </source>
</reference>
<dbReference type="EMBL" id="AP024597">
    <property type="protein sequence ID" value="BCU71217.1"/>
    <property type="molecule type" value="Genomic_DNA"/>
</dbReference>
<dbReference type="HAMAP" id="MF_00241">
    <property type="entry name" value="Ogg"/>
    <property type="match status" value="1"/>
</dbReference>
<dbReference type="GeneID" id="66164239"/>
<dbReference type="SMART" id="SM00478">
    <property type="entry name" value="ENDO3c"/>
    <property type="match status" value="1"/>
</dbReference>
<comment type="catalytic activity">
    <reaction evidence="7">
        <text>2'-deoxyribonucleotide-(2'-deoxyribose 5'-phosphate)-2'-deoxyribonucleotide-DNA = a 3'-end 2'-deoxyribonucleotide-(2,3-dehydro-2,3-deoxyribose 5'-phosphate)-DNA + a 5'-end 5'-phospho-2'-deoxyribonucleoside-DNA + H(+)</text>
        <dbReference type="Rhea" id="RHEA:66592"/>
        <dbReference type="Rhea" id="RHEA-COMP:13180"/>
        <dbReference type="Rhea" id="RHEA-COMP:16897"/>
        <dbReference type="Rhea" id="RHEA-COMP:17067"/>
        <dbReference type="ChEBI" id="CHEBI:15378"/>
        <dbReference type="ChEBI" id="CHEBI:136412"/>
        <dbReference type="ChEBI" id="CHEBI:157695"/>
        <dbReference type="ChEBI" id="CHEBI:167181"/>
        <dbReference type="EC" id="4.2.99.18"/>
    </reaction>
</comment>